<feature type="compositionally biased region" description="Basic and acidic residues" evidence="1">
    <location>
        <begin position="48"/>
        <end position="64"/>
    </location>
</feature>
<organism evidence="2 3">
    <name type="scientific">Acrobeloides nanus</name>
    <dbReference type="NCBI Taxonomy" id="290746"/>
    <lineage>
        <taxon>Eukaryota</taxon>
        <taxon>Metazoa</taxon>
        <taxon>Ecdysozoa</taxon>
        <taxon>Nematoda</taxon>
        <taxon>Chromadorea</taxon>
        <taxon>Rhabditida</taxon>
        <taxon>Tylenchina</taxon>
        <taxon>Cephalobomorpha</taxon>
        <taxon>Cephaloboidea</taxon>
        <taxon>Cephalobidae</taxon>
        <taxon>Acrobeloides</taxon>
    </lineage>
</organism>
<reference evidence="3" key="1">
    <citation type="submission" date="2022-11" db="UniProtKB">
        <authorList>
            <consortium name="WormBaseParasite"/>
        </authorList>
    </citation>
    <scope>IDENTIFICATION</scope>
</reference>
<evidence type="ECO:0000256" key="1">
    <source>
        <dbReference type="SAM" id="MobiDB-lite"/>
    </source>
</evidence>
<feature type="region of interest" description="Disordered" evidence="1">
    <location>
        <begin position="1"/>
        <end position="65"/>
    </location>
</feature>
<proteinExistence type="predicted"/>
<accession>A0A914DUJ3</accession>
<dbReference type="AlphaFoldDB" id="A0A914DUJ3"/>
<feature type="compositionally biased region" description="Acidic residues" evidence="1">
    <location>
        <begin position="9"/>
        <end position="24"/>
    </location>
</feature>
<name>A0A914DUJ3_9BILA</name>
<dbReference type="Proteomes" id="UP000887540">
    <property type="component" value="Unplaced"/>
</dbReference>
<sequence>MPADKNAEEIELNENDEQENEPDYVTDKHVHAKRGRPKDPSLSRIKKKSENARERTKNWCERNPSKKKLKEFKKLAIAIE</sequence>
<evidence type="ECO:0000313" key="3">
    <source>
        <dbReference type="WBParaSite" id="ACRNAN_scaffold3852.g31364.t1"/>
    </source>
</evidence>
<protein>
    <submittedName>
        <fullName evidence="3">Uncharacterized protein</fullName>
    </submittedName>
</protein>
<dbReference type="WBParaSite" id="ACRNAN_scaffold3852.g31364.t1">
    <property type="protein sequence ID" value="ACRNAN_scaffold3852.g31364.t1"/>
    <property type="gene ID" value="ACRNAN_scaffold3852.g31364"/>
</dbReference>
<keyword evidence="2" id="KW-1185">Reference proteome</keyword>
<evidence type="ECO:0000313" key="2">
    <source>
        <dbReference type="Proteomes" id="UP000887540"/>
    </source>
</evidence>